<evidence type="ECO:0000256" key="3">
    <source>
        <dbReference type="ARBA" id="ARBA00022679"/>
    </source>
</evidence>
<dbReference type="RefSeq" id="XP_005090395.2">
    <property type="nucleotide sequence ID" value="XM_005090338.2"/>
</dbReference>
<proteinExistence type="inferred from homology"/>
<keyword evidence="11" id="KW-1185">Reference proteome</keyword>
<evidence type="ECO:0000256" key="10">
    <source>
        <dbReference type="SAM" id="MobiDB-lite"/>
    </source>
</evidence>
<accession>A0ABM0JCB5</accession>
<keyword evidence="3" id="KW-0808">Transferase</keyword>
<keyword evidence="5" id="KW-0735">Signal-anchor</keyword>
<dbReference type="Proteomes" id="UP000694888">
    <property type="component" value="Unplaced"/>
</dbReference>
<evidence type="ECO:0000256" key="7">
    <source>
        <dbReference type="ARBA" id="ARBA00023034"/>
    </source>
</evidence>
<dbReference type="GeneID" id="101852297"/>
<dbReference type="PANTHER" id="PTHR14647">
    <property type="entry name" value="GALACTOSE-3-O-SULFOTRANSFERASE"/>
    <property type="match status" value="1"/>
</dbReference>
<evidence type="ECO:0000256" key="6">
    <source>
        <dbReference type="ARBA" id="ARBA00022989"/>
    </source>
</evidence>
<evidence type="ECO:0000256" key="5">
    <source>
        <dbReference type="ARBA" id="ARBA00022968"/>
    </source>
</evidence>
<feature type="region of interest" description="Disordered" evidence="10">
    <location>
        <begin position="1"/>
        <end position="39"/>
    </location>
</feature>
<dbReference type="InterPro" id="IPR009729">
    <property type="entry name" value="Gal-3-0_sulfotransfrase"/>
</dbReference>
<feature type="compositionally biased region" description="Polar residues" evidence="10">
    <location>
        <begin position="23"/>
        <end position="38"/>
    </location>
</feature>
<keyword evidence="6" id="KW-1133">Transmembrane helix</keyword>
<organism evidence="11 12">
    <name type="scientific">Aplysia californica</name>
    <name type="common">California sea hare</name>
    <dbReference type="NCBI Taxonomy" id="6500"/>
    <lineage>
        <taxon>Eukaryota</taxon>
        <taxon>Metazoa</taxon>
        <taxon>Spiralia</taxon>
        <taxon>Lophotrochozoa</taxon>
        <taxon>Mollusca</taxon>
        <taxon>Gastropoda</taxon>
        <taxon>Heterobranchia</taxon>
        <taxon>Euthyneura</taxon>
        <taxon>Tectipleura</taxon>
        <taxon>Aplysiida</taxon>
        <taxon>Aplysioidea</taxon>
        <taxon>Aplysiidae</taxon>
        <taxon>Aplysia</taxon>
    </lineage>
</organism>
<evidence type="ECO:0000256" key="4">
    <source>
        <dbReference type="ARBA" id="ARBA00022692"/>
    </source>
</evidence>
<feature type="compositionally biased region" description="Polar residues" evidence="10">
    <location>
        <begin position="1"/>
        <end position="14"/>
    </location>
</feature>
<evidence type="ECO:0000256" key="8">
    <source>
        <dbReference type="ARBA" id="ARBA00023136"/>
    </source>
</evidence>
<dbReference type="InterPro" id="IPR027417">
    <property type="entry name" value="P-loop_NTPase"/>
</dbReference>
<reference evidence="12" key="1">
    <citation type="submission" date="2025-08" db="UniProtKB">
        <authorList>
            <consortium name="RefSeq"/>
        </authorList>
    </citation>
    <scope>IDENTIFICATION</scope>
</reference>
<sequence length="402" mass="46956">MSEATVSVTASPTMSERMRTGLFSGNKSSEPNVPSTLNKNREKEIQHVVFVKVHKAASTTMHNILMRYAIKHELNVLLPKAGLHINQNGHQIPDDNLSPIPAGSKYDILSNHLIFDHDEVSSFFPADTFYVGIIREPFSQFLSAFVYYSQIWRHQNLLNVIKDYPDNPIEAFIQYSGRYIGDTKPNTVYVNNRMSVDFGFPLENFEASKRNHTKIESFLQQIDAIFDVVLIAEMFDESLVLLRRMLGWTTKDIIYMDKNVFSGQHAKPSWIQKRDYSAHIKHLFENYAAIDIALYDYFLNRFEQKLDQQPKDFYAEVEAFKKLKLKITSYCTIMDNRTHPFESLHFPASEQLNEFTLTPSDCVLMKLEERQITMKTRQVQEERFLKMGKPRQKFWNRPMQPR</sequence>
<gene>
    <name evidence="12" type="primary">LOC101852297</name>
</gene>
<comment type="similarity">
    <text evidence="2">Belongs to the galactose-3-O-sulfotransferase family.</text>
</comment>
<name>A0ABM0JCB5_APLCA</name>
<dbReference type="PANTHER" id="PTHR14647:SF87">
    <property type="entry name" value="PUTATIVE-RELATED"/>
    <property type="match status" value="1"/>
</dbReference>
<dbReference type="Gene3D" id="3.40.50.300">
    <property type="entry name" value="P-loop containing nucleotide triphosphate hydrolases"/>
    <property type="match status" value="1"/>
</dbReference>
<evidence type="ECO:0000313" key="11">
    <source>
        <dbReference type="Proteomes" id="UP000694888"/>
    </source>
</evidence>
<protein>
    <submittedName>
        <fullName evidence="12">Galactose-3-O-sulfotransferase 3</fullName>
    </submittedName>
</protein>
<keyword evidence="8" id="KW-0472">Membrane</keyword>
<keyword evidence="4" id="KW-0812">Transmembrane</keyword>
<evidence type="ECO:0000256" key="2">
    <source>
        <dbReference type="ARBA" id="ARBA00008124"/>
    </source>
</evidence>
<keyword evidence="7" id="KW-0333">Golgi apparatus</keyword>
<evidence type="ECO:0000313" key="12">
    <source>
        <dbReference type="RefSeq" id="XP_005090395.2"/>
    </source>
</evidence>
<comment type="subcellular location">
    <subcellularLocation>
        <location evidence="1">Golgi apparatus membrane</location>
        <topology evidence="1">Single-pass type II membrane protein</topology>
    </subcellularLocation>
</comment>
<dbReference type="SUPFAM" id="SSF52540">
    <property type="entry name" value="P-loop containing nucleoside triphosphate hydrolases"/>
    <property type="match status" value="1"/>
</dbReference>
<keyword evidence="9" id="KW-0325">Glycoprotein</keyword>
<dbReference type="Pfam" id="PF06990">
    <property type="entry name" value="Gal-3-0_sulfotr"/>
    <property type="match status" value="1"/>
</dbReference>
<evidence type="ECO:0000256" key="1">
    <source>
        <dbReference type="ARBA" id="ARBA00004323"/>
    </source>
</evidence>
<evidence type="ECO:0000256" key="9">
    <source>
        <dbReference type="ARBA" id="ARBA00023180"/>
    </source>
</evidence>